<dbReference type="GO" id="GO:0005737">
    <property type="term" value="C:cytoplasm"/>
    <property type="evidence" value="ECO:0007669"/>
    <property type="project" value="TreeGrafter"/>
</dbReference>
<evidence type="ECO:0000256" key="4">
    <source>
        <dbReference type="ARBA" id="ARBA00022679"/>
    </source>
</evidence>
<dbReference type="GO" id="GO:0046316">
    <property type="term" value="F:gluconokinase activity"/>
    <property type="evidence" value="ECO:0007669"/>
    <property type="project" value="UniProtKB-EC"/>
</dbReference>
<dbReference type="STRING" id="1127673.GLIP_0497"/>
<comment type="caution">
    <text evidence="10">The sequence shown here is derived from an EMBL/GenBank/DDBJ whole genome shotgun (WGS) entry which is preliminary data.</text>
</comment>
<dbReference type="CDD" id="cd02021">
    <property type="entry name" value="GntK"/>
    <property type="match status" value="1"/>
</dbReference>
<sequence>MTIGHNFDESQPFVLIVMGVSGCGKTTIAKLLSEKLSIEFVEADDFHSQQSKDHMAKGLPLTDEMREPWIKALVSYLSQDNKTSKVLAYSGLRKKHRARFRRLGMPCIFIHLVVDQEELQQRINQRENHFMPSSLLASQFAALDSTSTETDVIEIDAAKLPQNIIAEIYTALDLRPR</sequence>
<accession>K6Y907</accession>
<evidence type="ECO:0000256" key="7">
    <source>
        <dbReference type="ARBA" id="ARBA00022840"/>
    </source>
</evidence>
<dbReference type="SUPFAM" id="SSF52540">
    <property type="entry name" value="P-loop containing nucleoside triphosphate hydrolases"/>
    <property type="match status" value="1"/>
</dbReference>
<comment type="similarity">
    <text evidence="2 9">Belongs to the gluconokinase GntK/GntV family.</text>
</comment>
<dbReference type="Proteomes" id="UP000006334">
    <property type="component" value="Unassembled WGS sequence"/>
</dbReference>
<organism evidence="10 11">
    <name type="scientific">Aliiglaciecola lipolytica E3</name>
    <dbReference type="NCBI Taxonomy" id="1127673"/>
    <lineage>
        <taxon>Bacteria</taxon>
        <taxon>Pseudomonadati</taxon>
        <taxon>Pseudomonadota</taxon>
        <taxon>Gammaproteobacteria</taxon>
        <taxon>Alteromonadales</taxon>
        <taxon>Alteromonadaceae</taxon>
        <taxon>Aliiglaciecola</taxon>
    </lineage>
</organism>
<dbReference type="PANTHER" id="PTHR43442:SF3">
    <property type="entry name" value="GLUCONOKINASE-RELATED"/>
    <property type="match status" value="1"/>
</dbReference>
<comment type="pathway">
    <text evidence="1">Carbohydrate acid metabolism.</text>
</comment>
<evidence type="ECO:0000256" key="2">
    <source>
        <dbReference type="ARBA" id="ARBA00008420"/>
    </source>
</evidence>
<dbReference type="EMBL" id="BAEN01000015">
    <property type="protein sequence ID" value="GAC13143.1"/>
    <property type="molecule type" value="Genomic_DNA"/>
</dbReference>
<evidence type="ECO:0000256" key="8">
    <source>
        <dbReference type="ARBA" id="ARBA00048090"/>
    </source>
</evidence>
<evidence type="ECO:0000313" key="11">
    <source>
        <dbReference type="Proteomes" id="UP000006334"/>
    </source>
</evidence>
<evidence type="ECO:0000256" key="6">
    <source>
        <dbReference type="ARBA" id="ARBA00022777"/>
    </source>
</evidence>
<dbReference type="Gene3D" id="3.40.50.300">
    <property type="entry name" value="P-loop containing nucleotide triphosphate hydrolases"/>
    <property type="match status" value="1"/>
</dbReference>
<evidence type="ECO:0000256" key="3">
    <source>
        <dbReference type="ARBA" id="ARBA00012054"/>
    </source>
</evidence>
<proteinExistence type="inferred from homology"/>
<keyword evidence="11" id="KW-1185">Reference proteome</keyword>
<dbReference type="GO" id="GO:0005975">
    <property type="term" value="P:carbohydrate metabolic process"/>
    <property type="evidence" value="ECO:0007669"/>
    <property type="project" value="InterPro"/>
</dbReference>
<evidence type="ECO:0000256" key="1">
    <source>
        <dbReference type="ARBA" id="ARBA00004761"/>
    </source>
</evidence>
<dbReference type="eggNOG" id="COG3265">
    <property type="taxonomic scope" value="Bacteria"/>
</dbReference>
<dbReference type="PRINTS" id="PR01100">
    <property type="entry name" value="SHIKIMTKNASE"/>
</dbReference>
<keyword evidence="5 9" id="KW-0547">Nucleotide-binding</keyword>
<dbReference type="InterPro" id="IPR006001">
    <property type="entry name" value="Therm_gnt_kin"/>
</dbReference>
<dbReference type="AlphaFoldDB" id="K6Y907"/>
<keyword evidence="7 9" id="KW-0067">ATP-binding</keyword>
<evidence type="ECO:0000256" key="5">
    <source>
        <dbReference type="ARBA" id="ARBA00022741"/>
    </source>
</evidence>
<name>K6Y907_9ALTE</name>
<dbReference type="PANTHER" id="PTHR43442">
    <property type="entry name" value="GLUCONOKINASE-RELATED"/>
    <property type="match status" value="1"/>
</dbReference>
<comment type="catalytic activity">
    <reaction evidence="8 9">
        <text>D-gluconate + ATP = 6-phospho-D-gluconate + ADP + H(+)</text>
        <dbReference type="Rhea" id="RHEA:19433"/>
        <dbReference type="ChEBI" id="CHEBI:15378"/>
        <dbReference type="ChEBI" id="CHEBI:18391"/>
        <dbReference type="ChEBI" id="CHEBI:30616"/>
        <dbReference type="ChEBI" id="CHEBI:58759"/>
        <dbReference type="ChEBI" id="CHEBI:456216"/>
        <dbReference type="EC" id="2.7.1.12"/>
    </reaction>
</comment>
<dbReference type="GO" id="GO:0005524">
    <property type="term" value="F:ATP binding"/>
    <property type="evidence" value="ECO:0007669"/>
    <property type="project" value="UniProtKB-KW"/>
</dbReference>
<evidence type="ECO:0000256" key="9">
    <source>
        <dbReference type="RuleBase" id="RU363066"/>
    </source>
</evidence>
<dbReference type="NCBIfam" id="TIGR01313">
    <property type="entry name" value="therm_gnt_kin"/>
    <property type="match status" value="1"/>
</dbReference>
<keyword evidence="4 9" id="KW-0808">Transferase</keyword>
<protein>
    <recommendedName>
        <fullName evidence="3 9">Gluconokinase</fullName>
        <ecNumber evidence="3 9">2.7.1.12</ecNumber>
    </recommendedName>
</protein>
<dbReference type="Pfam" id="PF13671">
    <property type="entry name" value="AAA_33"/>
    <property type="match status" value="1"/>
</dbReference>
<keyword evidence="6 9" id="KW-0418">Kinase</keyword>
<evidence type="ECO:0000313" key="10">
    <source>
        <dbReference type="EMBL" id="GAC13143.1"/>
    </source>
</evidence>
<dbReference type="EC" id="2.7.1.12" evidence="3 9"/>
<reference evidence="10 11" key="1">
    <citation type="journal article" date="2017" name="Antonie Van Leeuwenhoek">
        <title>Rhizobium rhizosphaerae sp. nov., a novel species isolated from rice rhizosphere.</title>
        <authorList>
            <person name="Zhao J.J."/>
            <person name="Zhang J."/>
            <person name="Zhang R.J."/>
            <person name="Zhang C.W."/>
            <person name="Yin H.Q."/>
            <person name="Zhang X.X."/>
        </authorList>
    </citation>
    <scope>NUCLEOTIDE SEQUENCE [LARGE SCALE GENOMIC DNA]</scope>
    <source>
        <strain evidence="10 11">E3</strain>
    </source>
</reference>
<dbReference type="InterPro" id="IPR027417">
    <property type="entry name" value="P-loop_NTPase"/>
</dbReference>
<gene>
    <name evidence="10" type="primary">idnK</name>
    <name evidence="10" type="ORF">GLIP_0497</name>
</gene>